<keyword evidence="2" id="KW-1185">Reference proteome</keyword>
<evidence type="ECO:0000313" key="1">
    <source>
        <dbReference type="EMBL" id="POY70606.1"/>
    </source>
</evidence>
<protein>
    <submittedName>
        <fullName evidence="1">Uncharacterized protein</fullName>
    </submittedName>
</protein>
<dbReference type="AlphaFoldDB" id="A0A2S5B1G8"/>
<evidence type="ECO:0000313" key="2">
    <source>
        <dbReference type="Proteomes" id="UP000237144"/>
    </source>
</evidence>
<comment type="caution">
    <text evidence="1">The sequence shown here is derived from an EMBL/GenBank/DDBJ whole genome shotgun (WGS) entry which is preliminary data.</text>
</comment>
<reference evidence="1 2" key="1">
    <citation type="journal article" date="2018" name="Front. Microbiol.">
        <title>Prospects for Fungal Bioremediation of Acidic Radioactive Waste Sites: Characterization and Genome Sequence of Rhodotorula taiwanensis MD1149.</title>
        <authorList>
            <person name="Tkavc R."/>
            <person name="Matrosova V.Y."/>
            <person name="Grichenko O.E."/>
            <person name="Gostincar C."/>
            <person name="Volpe R.P."/>
            <person name="Klimenkova P."/>
            <person name="Gaidamakova E.K."/>
            <person name="Zhou C.E."/>
            <person name="Stewart B.J."/>
            <person name="Lyman M.G."/>
            <person name="Malfatti S.A."/>
            <person name="Rubinfeld B."/>
            <person name="Courtot M."/>
            <person name="Singh J."/>
            <person name="Dalgard C.L."/>
            <person name="Hamilton T."/>
            <person name="Frey K.G."/>
            <person name="Gunde-Cimerman N."/>
            <person name="Dugan L."/>
            <person name="Daly M.J."/>
        </authorList>
    </citation>
    <scope>NUCLEOTIDE SEQUENCE [LARGE SCALE GENOMIC DNA]</scope>
    <source>
        <strain evidence="1 2">MD1149</strain>
    </source>
</reference>
<organism evidence="1 2">
    <name type="scientific">Rhodotorula taiwanensis</name>
    <dbReference type="NCBI Taxonomy" id="741276"/>
    <lineage>
        <taxon>Eukaryota</taxon>
        <taxon>Fungi</taxon>
        <taxon>Dikarya</taxon>
        <taxon>Basidiomycota</taxon>
        <taxon>Pucciniomycotina</taxon>
        <taxon>Microbotryomycetes</taxon>
        <taxon>Sporidiobolales</taxon>
        <taxon>Sporidiobolaceae</taxon>
        <taxon>Rhodotorula</taxon>
    </lineage>
</organism>
<dbReference type="EMBL" id="PJQD01000113">
    <property type="protein sequence ID" value="POY70606.1"/>
    <property type="molecule type" value="Genomic_DNA"/>
</dbReference>
<dbReference type="Proteomes" id="UP000237144">
    <property type="component" value="Unassembled WGS sequence"/>
</dbReference>
<gene>
    <name evidence="1" type="ORF">BMF94_6384</name>
</gene>
<proteinExistence type="predicted"/>
<accession>A0A2S5B1G8</accession>
<sequence length="191" mass="21858">MYRKSFGARAASAVMAERTKLEKNIVAEYEKQLQQAISGGAAAADRLVNESKQHFTPDEAVSGQTRALTAMSTGIFAGRQEKLAQFSTDKARFTLVNDPEQYSYLVSKLQRWAQGLVETSERFADEYTNPDDELFQLVEEKFTMRIQDNQKMQKQTNKLVIRLLSEYRSFAAQSYETQRETYKLLKETARA</sequence>
<name>A0A2S5B1G8_9BASI</name>